<dbReference type="PROSITE" id="PS51257">
    <property type="entry name" value="PROKAR_LIPOPROTEIN"/>
    <property type="match status" value="1"/>
</dbReference>
<reference evidence="1 2" key="1">
    <citation type="submission" date="2018-09" db="EMBL/GenBank/DDBJ databases">
        <title>Genomic investigation of the strawberry pathogen Phytophthora fragariae indicates pathogenicity is determined by transcriptional variation in three key races.</title>
        <authorList>
            <person name="Adams T.M."/>
            <person name="Armitage A.D."/>
            <person name="Sobczyk M.K."/>
            <person name="Bates H.J."/>
            <person name="Dunwell J.M."/>
            <person name="Nellist C.F."/>
            <person name="Harrison R.J."/>
        </authorList>
    </citation>
    <scope>NUCLEOTIDE SEQUENCE [LARGE SCALE GENOMIC DNA]</scope>
    <source>
        <strain evidence="1 2">NOV-77</strain>
    </source>
</reference>
<accession>A0A6G0SJV9</accession>
<name>A0A6G0SJV9_9STRA</name>
<sequence>MSSLNPRLPAALRCCAVPVNALLACPRCLLLFVLARAFRLCGAGRCITPEPLDGTNDRNSAVTVRWLADCRPRKGNARRCRPLSWRAEVSEAAIATDWPLRLQPFAPPLQTRLLRESGLRDGDAQFNCVPVTNYVVIILA</sequence>
<proteinExistence type="predicted"/>
<protein>
    <submittedName>
        <fullName evidence="1">Uncharacterized protein</fullName>
    </submittedName>
</protein>
<organism evidence="1 2">
    <name type="scientific">Phytophthora fragariae</name>
    <dbReference type="NCBI Taxonomy" id="53985"/>
    <lineage>
        <taxon>Eukaryota</taxon>
        <taxon>Sar</taxon>
        <taxon>Stramenopiles</taxon>
        <taxon>Oomycota</taxon>
        <taxon>Peronosporomycetes</taxon>
        <taxon>Peronosporales</taxon>
        <taxon>Peronosporaceae</taxon>
        <taxon>Phytophthora</taxon>
    </lineage>
</organism>
<dbReference type="AlphaFoldDB" id="A0A6G0SJV9"/>
<dbReference type="EMBL" id="QXFY01000037">
    <property type="protein sequence ID" value="KAE9360970.1"/>
    <property type="molecule type" value="Genomic_DNA"/>
</dbReference>
<evidence type="ECO:0000313" key="2">
    <source>
        <dbReference type="Proteomes" id="UP000486351"/>
    </source>
</evidence>
<gene>
    <name evidence="1" type="ORF">PF008_g1513</name>
</gene>
<comment type="caution">
    <text evidence="1">The sequence shown here is derived from an EMBL/GenBank/DDBJ whole genome shotgun (WGS) entry which is preliminary data.</text>
</comment>
<dbReference type="Proteomes" id="UP000486351">
    <property type="component" value="Unassembled WGS sequence"/>
</dbReference>
<evidence type="ECO:0000313" key="1">
    <source>
        <dbReference type="EMBL" id="KAE9360970.1"/>
    </source>
</evidence>